<keyword evidence="2" id="KW-1185">Reference proteome</keyword>
<gene>
    <name evidence="1" type="ORF">GCM10025760_33000</name>
</gene>
<evidence type="ECO:0000313" key="2">
    <source>
        <dbReference type="Proteomes" id="UP001501407"/>
    </source>
</evidence>
<evidence type="ECO:0008006" key="3">
    <source>
        <dbReference type="Google" id="ProtNLM"/>
    </source>
</evidence>
<accession>A0ABP9MPB2</accession>
<protein>
    <recommendedName>
        <fullName evidence="3">Hydrogenase maturation nickel metallochaperone HypA</fullName>
    </recommendedName>
</protein>
<sequence length="90" mass="9474">MMRAEIATSTVDGNAAAGLLWDVFETDVTALIAVCGGCHQGAPVAAAVVEIDEAAAIVRCRTCTHTLFTVLRQDGRARLVIGSLHEIVRP</sequence>
<evidence type="ECO:0000313" key="1">
    <source>
        <dbReference type="EMBL" id="GAA5098114.1"/>
    </source>
</evidence>
<reference evidence="2" key="1">
    <citation type="journal article" date="2019" name="Int. J. Syst. Evol. Microbiol.">
        <title>The Global Catalogue of Microorganisms (GCM) 10K type strain sequencing project: providing services to taxonomists for standard genome sequencing and annotation.</title>
        <authorList>
            <consortium name="The Broad Institute Genomics Platform"/>
            <consortium name="The Broad Institute Genome Sequencing Center for Infectious Disease"/>
            <person name="Wu L."/>
            <person name="Ma J."/>
        </authorList>
    </citation>
    <scope>NUCLEOTIDE SEQUENCE [LARGE SCALE GENOMIC DNA]</scope>
    <source>
        <strain evidence="2">JCM 18959</strain>
    </source>
</reference>
<proteinExistence type="predicted"/>
<comment type="caution">
    <text evidence="1">The sequence shown here is derived from an EMBL/GenBank/DDBJ whole genome shotgun (WGS) entry which is preliminary data.</text>
</comment>
<dbReference type="InterPro" id="IPR045423">
    <property type="entry name" value="DUF6510"/>
</dbReference>
<dbReference type="RefSeq" id="WP_241742200.1">
    <property type="nucleotide sequence ID" value="NZ_BAABKZ010000005.1"/>
</dbReference>
<organism evidence="1 2">
    <name type="scientific">Microbacterium yannicii</name>
    <dbReference type="NCBI Taxonomy" id="671622"/>
    <lineage>
        <taxon>Bacteria</taxon>
        <taxon>Bacillati</taxon>
        <taxon>Actinomycetota</taxon>
        <taxon>Actinomycetes</taxon>
        <taxon>Micrococcales</taxon>
        <taxon>Microbacteriaceae</taxon>
        <taxon>Microbacterium</taxon>
    </lineage>
</organism>
<dbReference type="Pfam" id="PF20120">
    <property type="entry name" value="DUF6510"/>
    <property type="match status" value="1"/>
</dbReference>
<dbReference type="EMBL" id="BAABKZ010000005">
    <property type="protein sequence ID" value="GAA5098114.1"/>
    <property type="molecule type" value="Genomic_DNA"/>
</dbReference>
<dbReference type="Proteomes" id="UP001501407">
    <property type="component" value="Unassembled WGS sequence"/>
</dbReference>
<name>A0ABP9MPB2_9MICO</name>